<evidence type="ECO:0000259" key="3">
    <source>
        <dbReference type="PROSITE" id="PS50020"/>
    </source>
</evidence>
<dbReference type="GO" id="GO:0005634">
    <property type="term" value="C:nucleus"/>
    <property type="evidence" value="ECO:0007669"/>
    <property type="project" value="TreeGrafter"/>
</dbReference>
<evidence type="ECO:0000256" key="1">
    <source>
        <dbReference type="ARBA" id="ARBA00022737"/>
    </source>
</evidence>
<dbReference type="EMBL" id="JAATIP010000001">
    <property type="protein sequence ID" value="KAF4396791.1"/>
    <property type="molecule type" value="Genomic_DNA"/>
</dbReference>
<name>A0A7J6HPI4_CANSA</name>
<keyword evidence="1" id="KW-0677">Repeat</keyword>
<dbReference type="InterPro" id="IPR036020">
    <property type="entry name" value="WW_dom_sf"/>
</dbReference>
<feature type="region of interest" description="Disordered" evidence="2">
    <location>
        <begin position="103"/>
        <end position="135"/>
    </location>
</feature>
<sequence length="135" mass="14403">MAPPGMPLAPSDSSSTVIRPNTMPPPGSGSVPLNSHFHPQLGHSSYQSMPPPMAAASSSLLLRDCGDRANIGDGGNQGTEQSDPWTAHKTETGVVYYYNALTGGSTYDKPPDFKERRNDSSINGSRRKVTEVDKD</sequence>
<dbReference type="AlphaFoldDB" id="A0A7J6HPI4"/>
<organism evidence="4 5">
    <name type="scientific">Cannabis sativa</name>
    <name type="common">Hemp</name>
    <name type="synonym">Marijuana</name>
    <dbReference type="NCBI Taxonomy" id="3483"/>
    <lineage>
        <taxon>Eukaryota</taxon>
        <taxon>Viridiplantae</taxon>
        <taxon>Streptophyta</taxon>
        <taxon>Embryophyta</taxon>
        <taxon>Tracheophyta</taxon>
        <taxon>Spermatophyta</taxon>
        <taxon>Magnoliopsida</taxon>
        <taxon>eudicotyledons</taxon>
        <taxon>Gunneridae</taxon>
        <taxon>Pentapetalae</taxon>
        <taxon>rosids</taxon>
        <taxon>fabids</taxon>
        <taxon>Rosales</taxon>
        <taxon>Cannabaceae</taxon>
        <taxon>Cannabis</taxon>
    </lineage>
</organism>
<accession>A0A7J6HPI4</accession>
<dbReference type="GO" id="GO:0070063">
    <property type="term" value="F:RNA polymerase binding"/>
    <property type="evidence" value="ECO:0007669"/>
    <property type="project" value="InterPro"/>
</dbReference>
<dbReference type="Proteomes" id="UP000525078">
    <property type="component" value="Unassembled WGS sequence"/>
</dbReference>
<gene>
    <name evidence="4" type="ORF">F8388_004759</name>
</gene>
<protein>
    <recommendedName>
        <fullName evidence="3">WW domain-containing protein</fullName>
    </recommendedName>
</protein>
<feature type="compositionally biased region" description="Basic and acidic residues" evidence="2">
    <location>
        <begin position="109"/>
        <end position="119"/>
    </location>
</feature>
<proteinExistence type="predicted"/>
<dbReference type="InterPro" id="IPR045148">
    <property type="entry name" value="TCRG1-like"/>
</dbReference>
<evidence type="ECO:0000313" key="4">
    <source>
        <dbReference type="EMBL" id="KAF4396791.1"/>
    </source>
</evidence>
<dbReference type="PANTHER" id="PTHR15377:SF3">
    <property type="entry name" value="WW DOMAIN-CONTAINING PROTEIN"/>
    <property type="match status" value="1"/>
</dbReference>
<dbReference type="SMART" id="SM00456">
    <property type="entry name" value="WW"/>
    <property type="match status" value="1"/>
</dbReference>
<feature type="domain" description="WW" evidence="3">
    <location>
        <begin position="79"/>
        <end position="112"/>
    </location>
</feature>
<feature type="region of interest" description="Disordered" evidence="2">
    <location>
        <begin position="1"/>
        <end position="88"/>
    </location>
</feature>
<dbReference type="GO" id="GO:0003712">
    <property type="term" value="F:transcription coregulator activity"/>
    <property type="evidence" value="ECO:0007669"/>
    <property type="project" value="TreeGrafter"/>
</dbReference>
<dbReference type="Gene3D" id="2.20.70.10">
    <property type="match status" value="1"/>
</dbReference>
<reference evidence="4 5" key="1">
    <citation type="journal article" date="2020" name="bioRxiv">
        <title>Sequence and annotation of 42 cannabis genomes reveals extensive copy number variation in cannabinoid synthesis and pathogen resistance genes.</title>
        <authorList>
            <person name="Mckernan K.J."/>
            <person name="Helbert Y."/>
            <person name="Kane L.T."/>
            <person name="Ebling H."/>
            <person name="Zhang L."/>
            <person name="Liu B."/>
            <person name="Eaton Z."/>
            <person name="Mclaughlin S."/>
            <person name="Kingan S."/>
            <person name="Baybayan P."/>
            <person name="Concepcion G."/>
            <person name="Jordan M."/>
            <person name="Riva A."/>
            <person name="Barbazuk W."/>
            <person name="Harkins T."/>
        </authorList>
    </citation>
    <scope>NUCLEOTIDE SEQUENCE [LARGE SCALE GENOMIC DNA]</scope>
    <source>
        <strain evidence="5">cv. Jamaican Lion 4</strain>
        <tissue evidence="4">Leaf</tissue>
    </source>
</reference>
<dbReference type="PROSITE" id="PS01159">
    <property type="entry name" value="WW_DOMAIN_1"/>
    <property type="match status" value="1"/>
</dbReference>
<dbReference type="InterPro" id="IPR001202">
    <property type="entry name" value="WW_dom"/>
</dbReference>
<dbReference type="CDD" id="cd00201">
    <property type="entry name" value="WW"/>
    <property type="match status" value="1"/>
</dbReference>
<dbReference type="Pfam" id="PF00397">
    <property type="entry name" value="WW"/>
    <property type="match status" value="1"/>
</dbReference>
<evidence type="ECO:0000313" key="5">
    <source>
        <dbReference type="Proteomes" id="UP000525078"/>
    </source>
</evidence>
<dbReference type="SUPFAM" id="SSF51045">
    <property type="entry name" value="WW domain"/>
    <property type="match status" value="1"/>
</dbReference>
<dbReference type="PROSITE" id="PS50020">
    <property type="entry name" value="WW_DOMAIN_2"/>
    <property type="match status" value="1"/>
</dbReference>
<evidence type="ECO:0000256" key="2">
    <source>
        <dbReference type="SAM" id="MobiDB-lite"/>
    </source>
</evidence>
<comment type="caution">
    <text evidence="4">The sequence shown here is derived from an EMBL/GenBank/DDBJ whole genome shotgun (WGS) entry which is preliminary data.</text>
</comment>
<dbReference type="PANTHER" id="PTHR15377">
    <property type="entry name" value="TRANSCRIPTION ELONGATION REGULATOR 1"/>
    <property type="match status" value="1"/>
</dbReference>